<dbReference type="RefSeq" id="WP_140852662.1">
    <property type="nucleotide sequence ID" value="NZ_RCZC01000013.1"/>
</dbReference>
<dbReference type="OrthoDB" id="67403at2"/>
<name>A0A502FB32_9SPHN</name>
<dbReference type="InterPro" id="IPR009898">
    <property type="entry name" value="DUF1440"/>
</dbReference>
<organism evidence="1 2">
    <name type="scientific">Sphingomonas glacialis</name>
    <dbReference type="NCBI Taxonomy" id="658225"/>
    <lineage>
        <taxon>Bacteria</taxon>
        <taxon>Pseudomonadati</taxon>
        <taxon>Pseudomonadota</taxon>
        <taxon>Alphaproteobacteria</taxon>
        <taxon>Sphingomonadales</taxon>
        <taxon>Sphingomonadaceae</taxon>
        <taxon>Sphingomonas</taxon>
    </lineage>
</organism>
<comment type="caution">
    <text evidence="1">The sequence shown here is derived from an EMBL/GenBank/DDBJ whole genome shotgun (WGS) entry which is preliminary data.</text>
</comment>
<evidence type="ECO:0000313" key="1">
    <source>
        <dbReference type="EMBL" id="TPG46543.1"/>
    </source>
</evidence>
<proteinExistence type="predicted"/>
<dbReference type="Pfam" id="PF07274">
    <property type="entry name" value="DUF1440"/>
    <property type="match status" value="1"/>
</dbReference>
<gene>
    <name evidence="1" type="ORF">EAH76_23285</name>
</gene>
<dbReference type="EMBL" id="RCZC01000013">
    <property type="protein sequence ID" value="TPG46543.1"/>
    <property type="molecule type" value="Genomic_DNA"/>
</dbReference>
<protein>
    <submittedName>
        <fullName evidence="1">DUF1440 domain-containing protein</fullName>
    </submittedName>
</protein>
<dbReference type="Proteomes" id="UP000319931">
    <property type="component" value="Unassembled WGS sequence"/>
</dbReference>
<evidence type="ECO:0000313" key="2">
    <source>
        <dbReference type="Proteomes" id="UP000319931"/>
    </source>
</evidence>
<reference evidence="1 2" key="1">
    <citation type="journal article" date="2019" name="Environ. Microbiol.">
        <title>Species interactions and distinct microbial communities in high Arctic permafrost affected cryosols are associated with the CH4 and CO2 gas fluxes.</title>
        <authorList>
            <person name="Altshuler I."/>
            <person name="Hamel J."/>
            <person name="Turney S."/>
            <person name="Magnuson E."/>
            <person name="Levesque R."/>
            <person name="Greer C."/>
            <person name="Whyte L.G."/>
        </authorList>
    </citation>
    <scope>NUCLEOTIDE SEQUENCE [LARGE SCALE GENOMIC DNA]</scope>
    <source>
        <strain evidence="1 2">E6.1</strain>
    </source>
</reference>
<keyword evidence="2" id="KW-1185">Reference proteome</keyword>
<accession>A0A502FB32</accession>
<dbReference type="AlphaFoldDB" id="A0A502FB32"/>
<sequence length="175" mass="17310">MASTPTKTDESNAAKIARGLVAGVIAGAVASFAMDRFQAAASPLLPSGGGNSEPATEKAADAITMGITGYAIPDADKPLAGQAVHYAVGIALGAAYGIAAEFRPSVTLGFGTAFGLGTATILDEVAVPATGLGSPPWDAGISSNLYSYASHLVFGGVSEIVRQQVAGTLTPQSVG</sequence>